<evidence type="ECO:0000256" key="14">
    <source>
        <dbReference type="SAM" id="MobiDB-lite"/>
    </source>
</evidence>
<keyword evidence="9 13" id="KW-0539">Nucleus</keyword>
<dbReference type="SMART" id="SM00398">
    <property type="entry name" value="HMG"/>
    <property type="match status" value="1"/>
</dbReference>
<gene>
    <name evidence="17" type="ORF">KUTeg_020491</name>
</gene>
<dbReference type="SUPFAM" id="SSF47095">
    <property type="entry name" value="HMG-box"/>
    <property type="match status" value="1"/>
</dbReference>
<evidence type="ECO:0000256" key="3">
    <source>
        <dbReference type="ARBA" id="ARBA00022491"/>
    </source>
</evidence>
<feature type="domain" description="HMG box" evidence="15">
    <location>
        <begin position="242"/>
        <end position="310"/>
    </location>
</feature>
<keyword evidence="5" id="KW-0832">Ubl conjugation</keyword>
<proteinExistence type="predicted"/>
<dbReference type="PROSITE" id="PS50118">
    <property type="entry name" value="HMG_BOX_2"/>
    <property type="match status" value="1"/>
</dbReference>
<keyword evidence="7 13" id="KW-0238">DNA-binding</keyword>
<evidence type="ECO:0000313" key="18">
    <source>
        <dbReference type="Proteomes" id="UP001217089"/>
    </source>
</evidence>
<comment type="subcellular location">
    <subcellularLocation>
        <location evidence="1">Nucleus</location>
    </subcellularLocation>
</comment>
<evidence type="ECO:0000256" key="4">
    <source>
        <dbReference type="ARBA" id="ARBA00022687"/>
    </source>
</evidence>
<dbReference type="Pfam" id="PF00505">
    <property type="entry name" value="HMG_box"/>
    <property type="match status" value="1"/>
</dbReference>
<dbReference type="InterPro" id="IPR036910">
    <property type="entry name" value="HMG_box_dom_sf"/>
</dbReference>
<keyword evidence="3" id="KW-0678">Repressor</keyword>
<keyword evidence="8" id="KW-0804">Transcription</keyword>
<evidence type="ECO:0000259" key="16">
    <source>
        <dbReference type="PROSITE" id="PS51148"/>
    </source>
</evidence>
<keyword evidence="6" id="KW-0805">Transcription regulation</keyword>
<keyword evidence="4" id="KW-0879">Wnt signaling pathway</keyword>
<evidence type="ECO:0000256" key="5">
    <source>
        <dbReference type="ARBA" id="ARBA00022843"/>
    </source>
</evidence>
<feature type="compositionally biased region" description="Polar residues" evidence="14">
    <location>
        <begin position="15"/>
        <end position="35"/>
    </location>
</feature>
<dbReference type="InterPro" id="IPR036096">
    <property type="entry name" value="Ataxin_AXH_dom_sf"/>
</dbReference>
<organism evidence="17 18">
    <name type="scientific">Tegillarca granosa</name>
    <name type="common">Malaysian cockle</name>
    <name type="synonym">Anadara granosa</name>
    <dbReference type="NCBI Taxonomy" id="220873"/>
    <lineage>
        <taxon>Eukaryota</taxon>
        <taxon>Metazoa</taxon>
        <taxon>Spiralia</taxon>
        <taxon>Lophotrochozoa</taxon>
        <taxon>Mollusca</taxon>
        <taxon>Bivalvia</taxon>
        <taxon>Autobranchia</taxon>
        <taxon>Pteriomorphia</taxon>
        <taxon>Arcoida</taxon>
        <taxon>Arcoidea</taxon>
        <taxon>Arcidae</taxon>
        <taxon>Tegillarca</taxon>
    </lineage>
</organism>
<evidence type="ECO:0000256" key="8">
    <source>
        <dbReference type="ARBA" id="ARBA00023163"/>
    </source>
</evidence>
<evidence type="ECO:0000256" key="1">
    <source>
        <dbReference type="ARBA" id="ARBA00004123"/>
    </source>
</evidence>
<dbReference type="Proteomes" id="UP001217089">
    <property type="component" value="Unassembled WGS sequence"/>
</dbReference>
<evidence type="ECO:0000313" key="17">
    <source>
        <dbReference type="EMBL" id="KAJ8301504.1"/>
    </source>
</evidence>
<feature type="domain" description="AXH" evidence="16">
    <location>
        <begin position="36"/>
        <end position="185"/>
    </location>
</feature>
<evidence type="ECO:0000256" key="2">
    <source>
        <dbReference type="ARBA" id="ARBA00017229"/>
    </source>
</evidence>
<accession>A0ABQ9E817</accession>
<reference evidence="17 18" key="1">
    <citation type="submission" date="2022-12" db="EMBL/GenBank/DDBJ databases">
        <title>Chromosome-level genome of Tegillarca granosa.</title>
        <authorList>
            <person name="Kim J."/>
        </authorList>
    </citation>
    <scope>NUCLEOTIDE SEQUENCE [LARGE SCALE GENOMIC DNA]</scope>
    <source>
        <strain evidence="17">Teg-2019</strain>
        <tissue evidence="17">Adductor muscle</tissue>
    </source>
</reference>
<evidence type="ECO:0000256" key="7">
    <source>
        <dbReference type="ARBA" id="ARBA00023125"/>
    </source>
</evidence>
<evidence type="ECO:0000256" key="6">
    <source>
        <dbReference type="ARBA" id="ARBA00023015"/>
    </source>
</evidence>
<feature type="region of interest" description="Disordered" evidence="14">
    <location>
        <begin position="215"/>
        <end position="240"/>
    </location>
</feature>
<comment type="caution">
    <text evidence="17">The sequence shown here is derived from an EMBL/GenBank/DDBJ whole genome shotgun (WGS) entry which is preliminary data.</text>
</comment>
<dbReference type="SMART" id="SM00536">
    <property type="entry name" value="AXH"/>
    <property type="match status" value="1"/>
</dbReference>
<dbReference type="Gene3D" id="1.10.30.10">
    <property type="entry name" value="High mobility group box domain"/>
    <property type="match status" value="1"/>
</dbReference>
<dbReference type="InterPro" id="IPR003652">
    <property type="entry name" value="Ataxin_AXH_dom"/>
</dbReference>
<feature type="DNA-binding region" description="HMG box" evidence="13">
    <location>
        <begin position="242"/>
        <end position="310"/>
    </location>
</feature>
<sequence length="314" mass="36009">MWGRRNYFSDGSDPRVTSSSPFPTSPKNLSSPTDTWSHQWPTAVWQCFTEGKCTRIHFLNDSGNEWKKVEDLAQLESLQESASWTDGSNNSENRYGHGLKLLRIDHHQNVDNIKESVTQLHFTSNIPSEPDLIAECSLDHPFFVKDKGWSSYHPNFTAEHYGIPCNILEVNDVCLPPTHPDAVLGDDMLESFISSDLTPMDSSAVFTLQNMAKQRRDLELSPKSNPGSPTKKRLPKTEPSKAKRPMNAFMLFAKEFRLEYTQKYPGKDNRAISVMLGDTWKKMNMQERNLYAEKARSLADVQKKMYPDCWKRKK</sequence>
<evidence type="ECO:0000256" key="9">
    <source>
        <dbReference type="ARBA" id="ARBA00023242"/>
    </source>
</evidence>
<evidence type="ECO:0000256" key="10">
    <source>
        <dbReference type="ARBA" id="ARBA00025095"/>
    </source>
</evidence>
<comment type="function">
    <text evidence="10">Transcriptional repressor that binds to the promoter region of target genes. Plays a role in the regulation of the cell cycle and of the Wnt pathway. Binds preferentially to the sequence 5'-TTCATTCATTCA-3'. Binding to the histone H1.0 promoter is enhanced by interaction with RB1. Disrupts the interaction between DNA and TCF4.</text>
</comment>
<dbReference type="PANTHER" id="PTHR15499">
    <property type="entry name" value="HMG BOX-CONTAINING PROTEIN 1"/>
    <property type="match status" value="1"/>
</dbReference>
<dbReference type="PROSITE" id="PS51148">
    <property type="entry name" value="AXH"/>
    <property type="match status" value="1"/>
</dbReference>
<feature type="region of interest" description="Disordered" evidence="14">
    <location>
        <begin position="1"/>
        <end position="35"/>
    </location>
</feature>
<evidence type="ECO:0000259" key="15">
    <source>
        <dbReference type="PROSITE" id="PS50118"/>
    </source>
</evidence>
<dbReference type="PANTHER" id="PTHR15499:SF3">
    <property type="entry name" value="HMG BOX-CONTAINING PROTEIN 1"/>
    <property type="match status" value="1"/>
</dbReference>
<dbReference type="InterPro" id="IPR039655">
    <property type="entry name" value="HBP1"/>
</dbReference>
<dbReference type="EMBL" id="JARBDR010000918">
    <property type="protein sequence ID" value="KAJ8301504.1"/>
    <property type="molecule type" value="Genomic_DNA"/>
</dbReference>
<dbReference type="InterPro" id="IPR009071">
    <property type="entry name" value="HMG_box_dom"/>
</dbReference>
<dbReference type="SUPFAM" id="SSF102031">
    <property type="entry name" value="AXH domain"/>
    <property type="match status" value="1"/>
</dbReference>
<keyword evidence="18" id="KW-1185">Reference proteome</keyword>
<evidence type="ECO:0000256" key="12">
    <source>
        <dbReference type="ARBA" id="ARBA00030708"/>
    </source>
</evidence>
<protein>
    <recommendedName>
        <fullName evidence="2">HMG box-containing protein 1</fullName>
    </recommendedName>
    <alternativeName>
        <fullName evidence="12">HMG box transcription factor 1</fullName>
    </alternativeName>
    <alternativeName>
        <fullName evidence="11">High mobility group box transcription factor 1</fullName>
    </alternativeName>
</protein>
<dbReference type="Pfam" id="PF08517">
    <property type="entry name" value="AXH"/>
    <property type="match status" value="1"/>
</dbReference>
<evidence type="ECO:0000256" key="13">
    <source>
        <dbReference type="PROSITE-ProRule" id="PRU00267"/>
    </source>
</evidence>
<evidence type="ECO:0000256" key="11">
    <source>
        <dbReference type="ARBA" id="ARBA00030026"/>
    </source>
</evidence>
<name>A0ABQ9E817_TEGGR</name>